<gene>
    <name evidence="1" type="ORF">LEP1GSC194_3611</name>
</gene>
<dbReference type="AlphaFoldDB" id="M6CUC8"/>
<comment type="caution">
    <text evidence="1">The sequence shown here is derived from an EMBL/GenBank/DDBJ whole genome shotgun (WGS) entry which is preliminary data.</text>
</comment>
<dbReference type="Proteomes" id="UP000011988">
    <property type="component" value="Unassembled WGS sequence"/>
</dbReference>
<sequence>MSGWSKGFELMIKKEIPEDSGFFGWISYTNSLTKRNRNQPLLNNTELQAHNELAKNHRVLYQDVSKDYYTNVYDNGNVEVLKKNSKEEYYDLDRTHMFSLVGGWKHKDQWQIGTRIIHLTNYAYTPIVGSELTPVNSVNLYTPTYSNDIRSARLPSYNQIDIRFDRFISTSWAKLDLYVEIINLTGNRIAVTKNLYNTLAPYIPNVNPATGYINQNGLEVGKTKVPMFNFGIQMQF</sequence>
<evidence type="ECO:0000313" key="2">
    <source>
        <dbReference type="Proteomes" id="UP000011988"/>
    </source>
</evidence>
<dbReference type="PATRIC" id="fig|1218565.3.peg.1960"/>
<accession>M6CUC8</accession>
<name>M6CUC8_9LEPT</name>
<reference evidence="1 2" key="1">
    <citation type="submission" date="2013-01" db="EMBL/GenBank/DDBJ databases">
        <authorList>
            <person name="Harkins D.M."/>
            <person name="Durkin A.S."/>
            <person name="Brinkac L.M."/>
            <person name="Haft D.H."/>
            <person name="Selengut J.D."/>
            <person name="Sanka R."/>
            <person name="DePew J."/>
            <person name="Purushe J."/>
            <person name="Galloway R.L."/>
            <person name="Vinetz J.M."/>
            <person name="Sutton G.G."/>
            <person name="Nierman W.C."/>
            <person name="Fouts D.E."/>
        </authorList>
    </citation>
    <scope>NUCLEOTIDE SEQUENCE [LARGE SCALE GENOMIC DNA]</scope>
    <source>
        <strain evidence="1 2">79601</strain>
    </source>
</reference>
<dbReference type="EMBL" id="ANIK01000035">
    <property type="protein sequence ID" value="EMJ95527.1"/>
    <property type="molecule type" value="Genomic_DNA"/>
</dbReference>
<keyword evidence="1" id="KW-0675">Receptor</keyword>
<protein>
    <submittedName>
        <fullName evidence="1">TonB-dependent receptor domain protein</fullName>
    </submittedName>
</protein>
<evidence type="ECO:0000313" key="1">
    <source>
        <dbReference type="EMBL" id="EMJ95527.1"/>
    </source>
</evidence>
<dbReference type="SUPFAM" id="SSF56935">
    <property type="entry name" value="Porins"/>
    <property type="match status" value="1"/>
</dbReference>
<organism evidence="1 2">
    <name type="scientific">Leptospira alstonii serovar Sichuan str. 79601</name>
    <dbReference type="NCBI Taxonomy" id="1218565"/>
    <lineage>
        <taxon>Bacteria</taxon>
        <taxon>Pseudomonadati</taxon>
        <taxon>Spirochaetota</taxon>
        <taxon>Spirochaetia</taxon>
        <taxon>Leptospirales</taxon>
        <taxon>Leptospiraceae</taxon>
        <taxon>Leptospira</taxon>
    </lineage>
</organism>
<proteinExistence type="predicted"/>